<keyword evidence="2" id="KW-0378">Hydrolase</keyword>
<evidence type="ECO:0000256" key="3">
    <source>
        <dbReference type="SAM" id="MobiDB-lite"/>
    </source>
</evidence>
<feature type="region of interest" description="Disordered" evidence="3">
    <location>
        <begin position="1095"/>
        <end position="1206"/>
    </location>
</feature>
<dbReference type="EMBL" id="NBSK02000007">
    <property type="protein sequence ID" value="KAJ0198316.1"/>
    <property type="molecule type" value="Genomic_DNA"/>
</dbReference>
<dbReference type="CDD" id="cd09272">
    <property type="entry name" value="RNase_HI_RT_Ty1"/>
    <property type="match status" value="1"/>
</dbReference>
<dbReference type="GO" id="GO:0003676">
    <property type="term" value="F:nucleic acid binding"/>
    <property type="evidence" value="ECO:0007669"/>
    <property type="project" value="InterPro"/>
</dbReference>
<evidence type="ECO:0000259" key="4">
    <source>
        <dbReference type="PROSITE" id="PS50994"/>
    </source>
</evidence>
<dbReference type="SUPFAM" id="SSF56672">
    <property type="entry name" value="DNA/RNA polymerases"/>
    <property type="match status" value="1"/>
</dbReference>
<dbReference type="InterPro" id="IPR039537">
    <property type="entry name" value="Retrotran_Ty1/copia-like"/>
</dbReference>
<accession>A0A9R1V2E3</accession>
<dbReference type="Gene3D" id="3.30.420.10">
    <property type="entry name" value="Ribonuclease H-like superfamily/Ribonuclease H"/>
    <property type="match status" value="1"/>
</dbReference>
<dbReference type="GO" id="GO:0016787">
    <property type="term" value="F:hydrolase activity"/>
    <property type="evidence" value="ECO:0007669"/>
    <property type="project" value="UniProtKB-KW"/>
</dbReference>
<dbReference type="InterPro" id="IPR036397">
    <property type="entry name" value="RNaseH_sf"/>
</dbReference>
<protein>
    <recommendedName>
        <fullName evidence="4">Integrase catalytic domain-containing protein</fullName>
    </recommendedName>
</protein>
<feature type="domain" description="Integrase catalytic" evidence="4">
    <location>
        <begin position="77"/>
        <end position="243"/>
    </location>
</feature>
<evidence type="ECO:0000256" key="2">
    <source>
        <dbReference type="ARBA" id="ARBA00022801"/>
    </source>
</evidence>
<feature type="compositionally biased region" description="Acidic residues" evidence="3">
    <location>
        <begin position="1191"/>
        <end position="1206"/>
    </location>
</feature>
<feature type="compositionally biased region" description="Acidic residues" evidence="3">
    <location>
        <begin position="349"/>
        <end position="358"/>
    </location>
</feature>
<feature type="region of interest" description="Disordered" evidence="3">
    <location>
        <begin position="337"/>
        <end position="372"/>
    </location>
</feature>
<dbReference type="InterPro" id="IPR001584">
    <property type="entry name" value="Integrase_cat-core"/>
</dbReference>
<evidence type="ECO:0000313" key="5">
    <source>
        <dbReference type="EMBL" id="KAJ0198316.1"/>
    </source>
</evidence>
<evidence type="ECO:0000256" key="1">
    <source>
        <dbReference type="ARBA" id="ARBA00022723"/>
    </source>
</evidence>
<comment type="caution">
    <text evidence="5">The sequence shown here is derived from an EMBL/GenBank/DDBJ whole genome shotgun (WGS) entry which is preliminary data.</text>
</comment>
<dbReference type="Pfam" id="PF00665">
    <property type="entry name" value="rve"/>
    <property type="match status" value="1"/>
</dbReference>
<keyword evidence="6" id="KW-1185">Reference proteome</keyword>
<keyword evidence="1" id="KW-0479">Metal-binding</keyword>
<feature type="compositionally biased region" description="Polar residues" evidence="3">
    <location>
        <begin position="359"/>
        <end position="370"/>
    </location>
</feature>
<proteinExistence type="predicted"/>
<gene>
    <name evidence="5" type="ORF">LSAT_V11C700374700</name>
</gene>
<dbReference type="GO" id="GO:0015074">
    <property type="term" value="P:DNA integration"/>
    <property type="evidence" value="ECO:0007669"/>
    <property type="project" value="InterPro"/>
</dbReference>
<feature type="compositionally biased region" description="Polar residues" evidence="3">
    <location>
        <begin position="1105"/>
        <end position="1131"/>
    </location>
</feature>
<dbReference type="PANTHER" id="PTHR42648">
    <property type="entry name" value="TRANSPOSASE, PUTATIVE-RELATED"/>
    <property type="match status" value="1"/>
</dbReference>
<dbReference type="InterPro" id="IPR043502">
    <property type="entry name" value="DNA/RNA_pol_sf"/>
</dbReference>
<dbReference type="Pfam" id="PF07727">
    <property type="entry name" value="RVT_2"/>
    <property type="match status" value="1"/>
</dbReference>
<dbReference type="GO" id="GO:0046872">
    <property type="term" value="F:metal ion binding"/>
    <property type="evidence" value="ECO:0007669"/>
    <property type="project" value="UniProtKB-KW"/>
</dbReference>
<dbReference type="InterPro" id="IPR025724">
    <property type="entry name" value="GAG-pre-integrase_dom"/>
</dbReference>
<dbReference type="Proteomes" id="UP000235145">
    <property type="component" value="Unassembled WGS sequence"/>
</dbReference>
<name>A0A9R1V2E3_LACSA</name>
<feature type="region of interest" description="Disordered" evidence="3">
    <location>
        <begin position="1338"/>
        <end position="1359"/>
    </location>
</feature>
<dbReference type="PROSITE" id="PS50994">
    <property type="entry name" value="INTEGRASE"/>
    <property type="match status" value="1"/>
</dbReference>
<dbReference type="Pfam" id="PF13976">
    <property type="entry name" value="gag_pre-integrs"/>
    <property type="match status" value="1"/>
</dbReference>
<evidence type="ECO:0000313" key="6">
    <source>
        <dbReference type="Proteomes" id="UP000235145"/>
    </source>
</evidence>
<dbReference type="InterPro" id="IPR013103">
    <property type="entry name" value="RVT_2"/>
</dbReference>
<sequence length="1623" mass="184044">MNDKALMQCFFTKSQTNLSWIWHKRFSHMNFKNLSKISNQNLVRGLPKFSVVKDKMCSACEQGKQTKSSFKPKSCSSISVPLHLLHMDLFGPIPVRSLGGNKYTLVVVDEFTRFTWVVFLKKKSHAAQEIISLIRKNETLTGLKVKQLRSDHGTEFRNSTLEEFCDNKGIGQNFSAPRTPQQNGVAERRNRTLIEAGRTLMIHAGLPMSFWAEAVNTTCFTQNRSLIHRIHKKTPYEMLKDRKPDVSFFHVVTQDPSLNLRLNKAFRVFHVNRQCVEESIHVKFDEESYTDEKVTHSRSIFQELLSCPFDEAPSAGDKTSSSDSIIPVPCSLSQDTAATSADNSLGADETLEAEDSPETDNVSVSNSPESASVIEHRDHPVDRIIGNIHDGVRTRSSVLNNFCMYVNFVSMILPEKVHTALQDADWIKAMQEELNEFERHKVWTLVPRPSGKTITGTRWVYRNKVDKDGIITRNKARLVAQGFTQIESIDYGETFAPVGHIEAIRLFLAYASYMNFIVYQMDVKTAFLHGVLEEEVFLNQPPGFVDKDHPDYVYRLDKAVYGLKQAPRAWYETLTSYLLKNGYRRGAIDNTLFIKNKGSDMVLVQIYVDDIICGSPNETLSKEFAEIMSQRFEMSMMGKMTFFLGLEVQQQKTGTQNLALWYPRDSAFELYGYTDSDYAGCNLDKKSTSGGCHFLGNRLISWSSKKQTSVAISTAEAEYVAAGRCCAQLLWIQNQLLDYGIKFSKTPIYCDNTRAIQITQNPVQHSKTKHIEIRHHFIRDNVEKGKVVLEHVKTSEQLADIFTKALDSQSTAHIIGELGMISLVVPAPNSPPLPIHIKATNVVFNPDIPEVHRGLGLDDFVNFLASCRLRYAISDVPSEFFPEQVCEFYYTATVNEENNAIIGTIGHGRHSVFIRITSQCCFKCMTPGWKFFTGALCKCVGHKSRSGDQLSNYEQQVVCSLLLNKRLDYGALFFDQLVQFLRANVRADHVPFPRWIALVFDKFFATNYFSHSGNPIQCPRMSVRMYQDDPLDTDIGISDRMREWIANPYTVPSLTADTDEGGADGNHVDHADQEVEHHDGGHFSPQLSHHIISDTDKASSAPKDSMNQGEQPSQGEHPSRGSNPHRGSNRGNTDDDADADDHADSEPNNHEKDTEPADNTIIQPESPKPIPESDSVGHNSPTATEKVFEDSEHDEDDEEHDEPDDECQILDMNFIDPLIPVQQESSDDLEESHPILANPIADPIFPVQGEDSDVADTDLDHSQTDTSLTVKKPKSIVSISNLAAEWNMSPDQVKQILDEANRAQLLKNIAQADESLIQHKLQAKGSFEAQMQKFLEFQSKAQSSQPPPGSSKPKTDSVLDRIDRKRFEDVLNRRMCGDKIIKVKASKPRNEKILMLLITRQGPQHSYTEVVKRDELIRYGYSEWMELLNLASKQTSAHSSELTCALHLLIKKVQRLDLVPKEQPQLQGQRVSVPRSRRTKFQVDGEDVLVLDFGASEINNSLPLSVDPGQHQFISAPEHGMFYLDKNRRMCFQRTTEIPKAPTTHLVGLRQMCMSHQDLSGEFHILIAMELLNRRQELLDSPYWPVKIEAEAEYEEFLSRGKKPWNMHIRYERRDRQMVRTFF</sequence>
<dbReference type="PANTHER" id="PTHR42648:SF32">
    <property type="entry name" value="RIBONUCLEASE H-LIKE DOMAIN, GAG-PRE-INTEGRASE DOMAIN PROTEIN-RELATED"/>
    <property type="match status" value="1"/>
</dbReference>
<dbReference type="SUPFAM" id="SSF53098">
    <property type="entry name" value="Ribonuclease H-like"/>
    <property type="match status" value="1"/>
</dbReference>
<organism evidence="5 6">
    <name type="scientific">Lactuca sativa</name>
    <name type="common">Garden lettuce</name>
    <dbReference type="NCBI Taxonomy" id="4236"/>
    <lineage>
        <taxon>Eukaryota</taxon>
        <taxon>Viridiplantae</taxon>
        <taxon>Streptophyta</taxon>
        <taxon>Embryophyta</taxon>
        <taxon>Tracheophyta</taxon>
        <taxon>Spermatophyta</taxon>
        <taxon>Magnoliopsida</taxon>
        <taxon>eudicotyledons</taxon>
        <taxon>Gunneridae</taxon>
        <taxon>Pentapetalae</taxon>
        <taxon>asterids</taxon>
        <taxon>campanulids</taxon>
        <taxon>Asterales</taxon>
        <taxon>Asteraceae</taxon>
        <taxon>Cichorioideae</taxon>
        <taxon>Cichorieae</taxon>
        <taxon>Lactucinae</taxon>
        <taxon>Lactuca</taxon>
    </lineage>
</organism>
<feature type="compositionally biased region" description="Basic and acidic residues" evidence="3">
    <location>
        <begin position="1140"/>
        <end position="1155"/>
    </location>
</feature>
<reference evidence="5 6" key="1">
    <citation type="journal article" date="2017" name="Nat. Commun.">
        <title>Genome assembly with in vitro proximity ligation data and whole-genome triplication in lettuce.</title>
        <authorList>
            <person name="Reyes-Chin-Wo S."/>
            <person name="Wang Z."/>
            <person name="Yang X."/>
            <person name="Kozik A."/>
            <person name="Arikit S."/>
            <person name="Song C."/>
            <person name="Xia L."/>
            <person name="Froenicke L."/>
            <person name="Lavelle D.O."/>
            <person name="Truco M.J."/>
            <person name="Xia R."/>
            <person name="Zhu S."/>
            <person name="Xu C."/>
            <person name="Xu H."/>
            <person name="Xu X."/>
            <person name="Cox K."/>
            <person name="Korf I."/>
            <person name="Meyers B.C."/>
            <person name="Michelmore R.W."/>
        </authorList>
    </citation>
    <scope>NUCLEOTIDE SEQUENCE [LARGE SCALE GENOMIC DNA]</scope>
    <source>
        <strain evidence="6">cv. Salinas</strain>
        <tissue evidence="5">Seedlings</tissue>
    </source>
</reference>
<dbReference type="InterPro" id="IPR012337">
    <property type="entry name" value="RNaseH-like_sf"/>
</dbReference>